<dbReference type="RefSeq" id="WP_420163851.1">
    <property type="nucleotide sequence ID" value="NZ_JBDLNV010000002.1"/>
</dbReference>
<name>A0ABW9FCM3_9NOCA</name>
<dbReference type="PANTHER" id="PTHR30055:SF235">
    <property type="entry name" value="TRANSCRIPTIONAL REGULATORY PROTEIN"/>
    <property type="match status" value="1"/>
</dbReference>
<dbReference type="SUPFAM" id="SSF46689">
    <property type="entry name" value="Homeodomain-like"/>
    <property type="match status" value="1"/>
</dbReference>
<dbReference type="Proteomes" id="UP001629745">
    <property type="component" value="Unassembled WGS sequence"/>
</dbReference>
<dbReference type="Pfam" id="PF00440">
    <property type="entry name" value="TetR_N"/>
    <property type="match status" value="1"/>
</dbReference>
<reference evidence="3 4" key="1">
    <citation type="submission" date="2023-11" db="EMBL/GenBank/DDBJ databases">
        <authorList>
            <person name="Val-Calvo J."/>
            <person name="Scortti M."/>
            <person name="Vazquez-Boland J."/>
        </authorList>
    </citation>
    <scope>NUCLEOTIDE SEQUENCE [LARGE SCALE GENOMIC DNA]</scope>
    <source>
        <strain evidence="3 4">PAM 2766</strain>
    </source>
</reference>
<evidence type="ECO:0000313" key="4">
    <source>
        <dbReference type="Proteomes" id="UP001629745"/>
    </source>
</evidence>
<gene>
    <name evidence="3" type="ORF">ABEU20_001872</name>
</gene>
<feature type="domain" description="HTH tetR-type" evidence="2">
    <location>
        <begin position="9"/>
        <end position="56"/>
    </location>
</feature>
<dbReference type="EMBL" id="JBDLNV010000002">
    <property type="protein sequence ID" value="MFM1723307.1"/>
    <property type="molecule type" value="Genomic_DNA"/>
</dbReference>
<sequence length="203" mass="22722">MTEDVRTKILLAAERLFAERGVEHVSMRQIGERAGQRNNSAVQYHFGDKSNLIQALYDLRLLPLNAARHRMIEDLDEYGPRELAGAYVLPLATAVVSGAGSSCYARFLDRYLGRGRDFEPFDDRHGSGSREVVRRMSELMDGIGPGVREERLRMVQVLTIRTLADLEYRLETRQIDSTAADLTVSALVEAVSALLEAPTSLRD</sequence>
<dbReference type="InterPro" id="IPR009057">
    <property type="entry name" value="Homeodomain-like_sf"/>
</dbReference>
<evidence type="ECO:0000313" key="3">
    <source>
        <dbReference type="EMBL" id="MFM1723307.1"/>
    </source>
</evidence>
<dbReference type="InterPro" id="IPR001647">
    <property type="entry name" value="HTH_TetR"/>
</dbReference>
<evidence type="ECO:0000256" key="1">
    <source>
        <dbReference type="ARBA" id="ARBA00023125"/>
    </source>
</evidence>
<organism evidence="3 4">
    <name type="scientific">Rhodococcus parequi</name>
    <dbReference type="NCBI Taxonomy" id="3137122"/>
    <lineage>
        <taxon>Bacteria</taxon>
        <taxon>Bacillati</taxon>
        <taxon>Actinomycetota</taxon>
        <taxon>Actinomycetes</taxon>
        <taxon>Mycobacteriales</taxon>
        <taxon>Nocardiaceae</taxon>
        <taxon>Rhodococcus</taxon>
    </lineage>
</organism>
<keyword evidence="4" id="KW-1185">Reference proteome</keyword>
<comment type="caution">
    <text evidence="3">The sequence shown here is derived from an EMBL/GenBank/DDBJ whole genome shotgun (WGS) entry which is preliminary data.</text>
</comment>
<accession>A0ABW9FCM3</accession>
<protein>
    <submittedName>
        <fullName evidence="3">Helix-turn-helix domain-containing protein</fullName>
    </submittedName>
</protein>
<keyword evidence="1" id="KW-0238">DNA-binding</keyword>
<dbReference type="Gene3D" id="1.10.357.10">
    <property type="entry name" value="Tetracycline Repressor, domain 2"/>
    <property type="match status" value="1"/>
</dbReference>
<proteinExistence type="predicted"/>
<dbReference type="InterPro" id="IPR050109">
    <property type="entry name" value="HTH-type_TetR-like_transc_reg"/>
</dbReference>
<dbReference type="PANTHER" id="PTHR30055">
    <property type="entry name" value="HTH-TYPE TRANSCRIPTIONAL REGULATOR RUTR"/>
    <property type="match status" value="1"/>
</dbReference>
<evidence type="ECO:0000259" key="2">
    <source>
        <dbReference type="Pfam" id="PF00440"/>
    </source>
</evidence>